<dbReference type="InterPro" id="IPR032466">
    <property type="entry name" value="Metal_Hydrolase"/>
</dbReference>
<dbReference type="PANTHER" id="PTHR11113">
    <property type="entry name" value="N-ACETYLGLUCOSAMINE-6-PHOSPHATE DEACETYLASE"/>
    <property type="match status" value="1"/>
</dbReference>
<dbReference type="Pfam" id="PF01979">
    <property type="entry name" value="Amidohydro_1"/>
    <property type="match status" value="1"/>
</dbReference>
<evidence type="ECO:0000256" key="2">
    <source>
        <dbReference type="ARBA" id="ARBA00022723"/>
    </source>
</evidence>
<reference evidence="6 7" key="1">
    <citation type="submission" date="2021-03" db="EMBL/GenBank/DDBJ databases">
        <title>novel species isolated from a fishpond in China.</title>
        <authorList>
            <person name="Lu H."/>
            <person name="Cai Z."/>
        </authorList>
    </citation>
    <scope>NUCLEOTIDE SEQUENCE [LARGE SCALE GENOMIC DNA]</scope>
    <source>
        <strain evidence="6 7">JCM 31546</strain>
    </source>
</reference>
<feature type="domain" description="Amidohydrolase-related" evidence="5">
    <location>
        <begin position="42"/>
        <end position="339"/>
    </location>
</feature>
<dbReference type="SUPFAM" id="SSF51556">
    <property type="entry name" value="Metallo-dependent hydrolases"/>
    <property type="match status" value="1"/>
</dbReference>
<comment type="similarity">
    <text evidence="1 4">Belongs to the metallo-dependent hydrolases superfamily. NagA family.</text>
</comment>
<dbReference type="EMBL" id="JAFKCW010000002">
    <property type="protein sequence ID" value="MBN7800736.1"/>
    <property type="molecule type" value="Genomic_DNA"/>
</dbReference>
<proteinExistence type="inferred from homology"/>
<dbReference type="PIRSF" id="PIRSF038994">
    <property type="entry name" value="NagA"/>
    <property type="match status" value="1"/>
</dbReference>
<name>A0ABS3BR41_9BACT</name>
<keyword evidence="3 4" id="KW-0378">Hydrolase</keyword>
<gene>
    <name evidence="6" type="ORF">J0A67_07680</name>
</gene>
<evidence type="ECO:0000259" key="5">
    <source>
        <dbReference type="Pfam" id="PF01979"/>
    </source>
</evidence>
<accession>A0ABS3BR41</accession>
<keyword evidence="2" id="KW-0479">Metal-binding</keyword>
<keyword evidence="4" id="KW-0119">Carbohydrate metabolism</keyword>
<comment type="caution">
    <text evidence="6">The sequence shown here is derived from an EMBL/GenBank/DDBJ whole genome shotgun (WGS) entry which is preliminary data.</text>
</comment>
<dbReference type="PANTHER" id="PTHR11113:SF14">
    <property type="entry name" value="N-ACETYLGLUCOSAMINE-6-PHOSPHATE DEACETYLASE"/>
    <property type="match status" value="1"/>
</dbReference>
<dbReference type="Proteomes" id="UP000664698">
    <property type="component" value="Unassembled WGS sequence"/>
</dbReference>
<dbReference type="InterPro" id="IPR003764">
    <property type="entry name" value="GlcNAc_6-P_deAcase"/>
</dbReference>
<dbReference type="InterPro" id="IPR006680">
    <property type="entry name" value="Amidohydro-rel"/>
</dbReference>
<sequence>MEKIVAQSALDQKTYEICLEGGRIGAIQVSSLEDKPDFIFGPGFFDIQVNGYGGVDYNLLQSDYLNLGQISSALEKCGVTRHLPTIITNSKEAIGVLFGQLALLLESAPVYRESIPGFHLEGPFISPEDGPRGAHSKEFICAPNWEWFQFWQEKAGGMIKLITLSPEWEGSLRFIEKCVDAGITVSIGHTNAAHVQIKDAVKAGARLCTHLGNGAHGVLPRHPNYLWSQLAEKALHASIIADGFHLPKEVIQVFHQVKKEKILLVSDSVALAGMPAGDYDAPVGGKVTLSEKGKLHLQGNPNLLAGSAMNLLQGVNFLLRNKLTSIQEAWEMASVRPSQLLFPNSQAWNSLEKCDLLLVKQEENSELVPFKIFKNWKEVFPKRPSKS</sequence>
<dbReference type="RefSeq" id="WP_206568734.1">
    <property type="nucleotide sequence ID" value="NZ_JAFKCW010000002.1"/>
</dbReference>
<protein>
    <submittedName>
        <fullName evidence="6">Amidohydrolase family protein</fullName>
    </submittedName>
</protein>
<evidence type="ECO:0000256" key="3">
    <source>
        <dbReference type="ARBA" id="ARBA00022801"/>
    </source>
</evidence>
<evidence type="ECO:0000313" key="6">
    <source>
        <dbReference type="EMBL" id="MBN7800736.1"/>
    </source>
</evidence>
<evidence type="ECO:0000256" key="1">
    <source>
        <dbReference type="ARBA" id="ARBA00010716"/>
    </source>
</evidence>
<evidence type="ECO:0000256" key="4">
    <source>
        <dbReference type="PIRNR" id="PIRNR038994"/>
    </source>
</evidence>
<keyword evidence="7" id="KW-1185">Reference proteome</keyword>
<dbReference type="Gene3D" id="3.20.20.140">
    <property type="entry name" value="Metal-dependent hydrolases"/>
    <property type="match status" value="1"/>
</dbReference>
<evidence type="ECO:0000313" key="7">
    <source>
        <dbReference type="Proteomes" id="UP000664698"/>
    </source>
</evidence>
<organism evidence="6 7">
    <name type="scientific">Algoriphagus aestuariicola</name>
    <dbReference type="NCBI Taxonomy" id="1852016"/>
    <lineage>
        <taxon>Bacteria</taxon>
        <taxon>Pseudomonadati</taxon>
        <taxon>Bacteroidota</taxon>
        <taxon>Cytophagia</taxon>
        <taxon>Cytophagales</taxon>
        <taxon>Cyclobacteriaceae</taxon>
        <taxon>Algoriphagus</taxon>
    </lineage>
</organism>